<reference evidence="3" key="1">
    <citation type="submission" date="2017-02" db="UniProtKB">
        <authorList>
            <consortium name="WormBaseParasite"/>
        </authorList>
    </citation>
    <scope>IDENTIFICATION</scope>
</reference>
<proteinExistence type="predicted"/>
<accession>A0A0R3R8K1</accession>
<organism evidence="3">
    <name type="scientific">Brugia timori</name>
    <dbReference type="NCBI Taxonomy" id="42155"/>
    <lineage>
        <taxon>Eukaryota</taxon>
        <taxon>Metazoa</taxon>
        <taxon>Ecdysozoa</taxon>
        <taxon>Nematoda</taxon>
        <taxon>Chromadorea</taxon>
        <taxon>Rhabditida</taxon>
        <taxon>Spirurina</taxon>
        <taxon>Spiruromorpha</taxon>
        <taxon>Filarioidea</taxon>
        <taxon>Onchocercidae</taxon>
        <taxon>Brugia</taxon>
    </lineage>
</organism>
<sequence length="36" mass="4439">MVTDTFRRLTSISGPISNTWKYEQMKYSFWNYTEEQ</sequence>
<evidence type="ECO:0000313" key="3">
    <source>
        <dbReference type="WBParaSite" id="BTMF_0001635701-mRNA-1"/>
    </source>
</evidence>
<evidence type="ECO:0000313" key="1">
    <source>
        <dbReference type="EMBL" id="VDO49024.1"/>
    </source>
</evidence>
<gene>
    <name evidence="1" type="ORF">BTMF_LOCUS14336</name>
</gene>
<name>A0A0R3R8K1_9BILA</name>
<dbReference type="EMBL" id="UZAG01021079">
    <property type="protein sequence ID" value="VDO49024.1"/>
    <property type="molecule type" value="Genomic_DNA"/>
</dbReference>
<dbReference type="Proteomes" id="UP000280834">
    <property type="component" value="Unassembled WGS sequence"/>
</dbReference>
<keyword evidence="2" id="KW-1185">Reference proteome</keyword>
<protein>
    <submittedName>
        <fullName evidence="1 3">Uncharacterized protein</fullName>
    </submittedName>
</protein>
<reference evidence="1 2" key="2">
    <citation type="submission" date="2018-11" db="EMBL/GenBank/DDBJ databases">
        <authorList>
            <consortium name="Pathogen Informatics"/>
        </authorList>
    </citation>
    <scope>NUCLEOTIDE SEQUENCE [LARGE SCALE GENOMIC DNA]</scope>
</reference>
<evidence type="ECO:0000313" key="2">
    <source>
        <dbReference type="Proteomes" id="UP000280834"/>
    </source>
</evidence>
<dbReference type="AlphaFoldDB" id="A0A0R3R8K1"/>
<dbReference type="WBParaSite" id="BTMF_0001635701-mRNA-1">
    <property type="protein sequence ID" value="BTMF_0001635701-mRNA-1"/>
    <property type="gene ID" value="BTMF_0001635701"/>
</dbReference>